<dbReference type="EMBL" id="JBHSAF010000001">
    <property type="protein sequence ID" value="MFC3912515.1"/>
    <property type="molecule type" value="Genomic_DNA"/>
</dbReference>
<name>A0ABV8CKI7_9GAMM</name>
<sequence>MDLWTRYLLESHPEETLRSWAKRLSLFRFFRAYGGHTNDGDSLDVAYRYASLQELENFLNLLGINLTKYTERPPQPQSGVSYSGGDFNKFPSLIADTEWVQQPGHSDISDQNVFIWCAGGVVKISIGENYQVTEADVASAEIIEKLLLGSNLERVDPPIDTKHYICPKYHPAYFA</sequence>
<gene>
    <name evidence="1" type="ORF">ACFOSS_03405</name>
</gene>
<proteinExistence type="predicted"/>
<comment type="caution">
    <text evidence="1">The sequence shown here is derived from an EMBL/GenBank/DDBJ whole genome shotgun (WGS) entry which is preliminary data.</text>
</comment>
<dbReference type="Proteomes" id="UP001595692">
    <property type="component" value="Unassembled WGS sequence"/>
</dbReference>
<reference evidence="2" key="1">
    <citation type="journal article" date="2019" name="Int. J. Syst. Evol. Microbiol.">
        <title>The Global Catalogue of Microorganisms (GCM) 10K type strain sequencing project: providing services to taxonomists for standard genome sequencing and annotation.</title>
        <authorList>
            <consortium name="The Broad Institute Genomics Platform"/>
            <consortium name="The Broad Institute Genome Sequencing Center for Infectious Disease"/>
            <person name="Wu L."/>
            <person name="Ma J."/>
        </authorList>
    </citation>
    <scope>NUCLEOTIDE SEQUENCE [LARGE SCALE GENOMIC DNA]</scope>
    <source>
        <strain evidence="2">CCUG 54939</strain>
    </source>
</reference>
<accession>A0ABV8CKI7</accession>
<evidence type="ECO:0000313" key="2">
    <source>
        <dbReference type="Proteomes" id="UP001595692"/>
    </source>
</evidence>
<organism evidence="1 2">
    <name type="scientific">Pseudaeromonas sharmana</name>
    <dbReference type="NCBI Taxonomy" id="328412"/>
    <lineage>
        <taxon>Bacteria</taxon>
        <taxon>Pseudomonadati</taxon>
        <taxon>Pseudomonadota</taxon>
        <taxon>Gammaproteobacteria</taxon>
        <taxon>Aeromonadales</taxon>
        <taxon>Aeromonadaceae</taxon>
        <taxon>Pseudaeromonas</taxon>
    </lineage>
</organism>
<evidence type="ECO:0000313" key="1">
    <source>
        <dbReference type="EMBL" id="MFC3912515.1"/>
    </source>
</evidence>
<dbReference type="RefSeq" id="WP_377150622.1">
    <property type="nucleotide sequence ID" value="NZ_JBHSAF010000001.1"/>
</dbReference>
<protein>
    <submittedName>
        <fullName evidence="1">Uncharacterized protein</fullName>
    </submittedName>
</protein>
<keyword evidence="2" id="KW-1185">Reference proteome</keyword>